<sequence length="87" mass="10736">MIYKYYIMSLYNKMLFKKYIGTATIMSYNYKNAWCINHKLYSLQRLQIEYPDETELLNDLLDIFDDDIIDTLWRNHVYFIDLTHNIH</sequence>
<organism evidence="1">
    <name type="scientific">viral metagenome</name>
    <dbReference type="NCBI Taxonomy" id="1070528"/>
    <lineage>
        <taxon>unclassified sequences</taxon>
        <taxon>metagenomes</taxon>
        <taxon>organismal metagenomes</taxon>
    </lineage>
</organism>
<accession>A0A6C0JWK1</accession>
<dbReference type="AlphaFoldDB" id="A0A6C0JWK1"/>
<proteinExistence type="predicted"/>
<evidence type="ECO:0000313" key="1">
    <source>
        <dbReference type="EMBL" id="QHU09080.1"/>
    </source>
</evidence>
<dbReference type="EMBL" id="MN740705">
    <property type="protein sequence ID" value="QHU09080.1"/>
    <property type="molecule type" value="Genomic_DNA"/>
</dbReference>
<name>A0A6C0JWK1_9ZZZZ</name>
<protein>
    <submittedName>
        <fullName evidence="1">Uncharacterized protein</fullName>
    </submittedName>
</protein>
<reference evidence="1" key="1">
    <citation type="journal article" date="2020" name="Nature">
        <title>Giant virus diversity and host interactions through global metagenomics.</title>
        <authorList>
            <person name="Schulz F."/>
            <person name="Roux S."/>
            <person name="Paez-Espino D."/>
            <person name="Jungbluth S."/>
            <person name="Walsh D.A."/>
            <person name="Denef V.J."/>
            <person name="McMahon K.D."/>
            <person name="Konstantinidis K.T."/>
            <person name="Eloe-Fadrosh E.A."/>
            <person name="Kyrpides N.C."/>
            <person name="Woyke T."/>
        </authorList>
    </citation>
    <scope>NUCLEOTIDE SEQUENCE</scope>
    <source>
        <strain evidence="1">GVMAG-S-1074260-58</strain>
    </source>
</reference>